<evidence type="ECO:0000313" key="3">
    <source>
        <dbReference type="EMBL" id="PIO62044.1"/>
    </source>
</evidence>
<dbReference type="Pfam" id="PF00550">
    <property type="entry name" value="PP-binding"/>
    <property type="match status" value="1"/>
</dbReference>
<dbReference type="Gene3D" id="3.30.559.10">
    <property type="entry name" value="Chloramphenicol acetyltransferase-like domain"/>
    <property type="match status" value="1"/>
</dbReference>
<feature type="domain" description="Carrier" evidence="1">
    <location>
        <begin position="234"/>
        <end position="288"/>
    </location>
</feature>
<organism evidence="3 4">
    <name type="scientific">Teladorsagia circumcincta</name>
    <name type="common">Brown stomach worm</name>
    <name type="synonym">Ostertagia circumcincta</name>
    <dbReference type="NCBI Taxonomy" id="45464"/>
    <lineage>
        <taxon>Eukaryota</taxon>
        <taxon>Metazoa</taxon>
        <taxon>Ecdysozoa</taxon>
        <taxon>Nematoda</taxon>
        <taxon>Chromadorea</taxon>
        <taxon>Rhabditida</taxon>
        <taxon>Rhabditina</taxon>
        <taxon>Rhabditomorpha</taxon>
        <taxon>Strongyloidea</taxon>
        <taxon>Trichostrongylidae</taxon>
        <taxon>Teladorsagia</taxon>
    </lineage>
</organism>
<feature type="non-terminal residue" evidence="3">
    <location>
        <position position="770"/>
    </location>
</feature>
<dbReference type="GO" id="GO:0044550">
    <property type="term" value="P:secondary metabolite biosynthetic process"/>
    <property type="evidence" value="ECO:0007669"/>
    <property type="project" value="TreeGrafter"/>
</dbReference>
<name>A0A2G9TVP0_TELCI</name>
<evidence type="ECO:0000313" key="4">
    <source>
        <dbReference type="Proteomes" id="UP000230423"/>
    </source>
</evidence>
<dbReference type="Pfam" id="PF00668">
    <property type="entry name" value="Condensation"/>
    <property type="match status" value="1"/>
</dbReference>
<dbReference type="GO" id="GO:0031177">
    <property type="term" value="F:phosphopantetheine binding"/>
    <property type="evidence" value="ECO:0007669"/>
    <property type="project" value="TreeGrafter"/>
</dbReference>
<gene>
    <name evidence="3" type="ORF">TELCIR_16415</name>
</gene>
<dbReference type="PANTHER" id="PTHR45527">
    <property type="entry name" value="NONRIBOSOMAL PEPTIDE SYNTHETASE"/>
    <property type="match status" value="1"/>
</dbReference>
<dbReference type="InterPro" id="IPR009081">
    <property type="entry name" value="PP-bd_ACP"/>
</dbReference>
<dbReference type="Proteomes" id="UP000230423">
    <property type="component" value="Unassembled WGS sequence"/>
</dbReference>
<dbReference type="InterPro" id="IPR036736">
    <property type="entry name" value="ACP-like_sf"/>
</dbReference>
<protein>
    <submittedName>
        <fullName evidence="3">Condensation domain protein</fullName>
    </submittedName>
</protein>
<feature type="domain" description="Condensation" evidence="2">
    <location>
        <begin position="311"/>
        <end position="714"/>
    </location>
</feature>
<evidence type="ECO:0000259" key="1">
    <source>
        <dbReference type="Pfam" id="PF00550"/>
    </source>
</evidence>
<dbReference type="Gene3D" id="3.30.559.30">
    <property type="entry name" value="Nonribosomal peptide synthetase, condensation domain"/>
    <property type="match status" value="1"/>
</dbReference>
<evidence type="ECO:0000259" key="2">
    <source>
        <dbReference type="Pfam" id="PF00668"/>
    </source>
</evidence>
<dbReference type="InterPro" id="IPR001242">
    <property type="entry name" value="Condensation_dom"/>
</dbReference>
<dbReference type="Gene3D" id="1.10.1200.10">
    <property type="entry name" value="ACP-like"/>
    <property type="match status" value="1"/>
</dbReference>
<dbReference type="AlphaFoldDB" id="A0A2G9TVP0"/>
<reference evidence="3 4" key="1">
    <citation type="submission" date="2015-09" db="EMBL/GenBank/DDBJ databases">
        <title>Draft genome of the parasitic nematode Teladorsagia circumcincta isolate WARC Sus (inbred).</title>
        <authorList>
            <person name="Mitreva M."/>
        </authorList>
    </citation>
    <scope>NUCLEOTIDE SEQUENCE [LARGE SCALE GENOMIC DNA]</scope>
    <source>
        <strain evidence="3 4">S</strain>
    </source>
</reference>
<dbReference type="GO" id="GO:0043041">
    <property type="term" value="P:amino acid activation for nonribosomal peptide biosynthetic process"/>
    <property type="evidence" value="ECO:0007669"/>
    <property type="project" value="TreeGrafter"/>
</dbReference>
<proteinExistence type="predicted"/>
<accession>A0A2G9TVP0</accession>
<keyword evidence="4" id="KW-1185">Reference proteome</keyword>
<dbReference type="EMBL" id="KZ352663">
    <property type="protein sequence ID" value="PIO62044.1"/>
    <property type="molecule type" value="Genomic_DNA"/>
</dbReference>
<dbReference type="OrthoDB" id="416786at2759"/>
<dbReference type="GO" id="GO:0003824">
    <property type="term" value="F:catalytic activity"/>
    <property type="evidence" value="ECO:0007669"/>
    <property type="project" value="InterPro"/>
</dbReference>
<dbReference type="SUPFAM" id="SSF52777">
    <property type="entry name" value="CoA-dependent acyltransferases"/>
    <property type="match status" value="2"/>
</dbReference>
<dbReference type="PANTHER" id="PTHR45527:SF1">
    <property type="entry name" value="FATTY ACID SYNTHASE"/>
    <property type="match status" value="1"/>
</dbReference>
<dbReference type="GO" id="GO:0005737">
    <property type="term" value="C:cytoplasm"/>
    <property type="evidence" value="ECO:0007669"/>
    <property type="project" value="TreeGrafter"/>
</dbReference>
<sequence>MHRRNDAFFNKALPEFLQRTRELFVKFSLFVQLDKIKVNDGMTDCEIEIVEKNRSERSLTLHRTIDSFTFSSTAVECSHAVIEQCNVIYSHKDEIDHPVVGKISNILKLPGEDVKVFSIGKAAWLIQIGRPEDSVTSESDLTAIIVEVLQLALDLNLPIKSIEQIQYPVACYGGLKVFVKSIDGAGNLTIYGSYGSRCGSWTNIRVEDEEPVKEINQLELKYFSDSPTTKCLAKIGIDCDRIDRHETFTSMGLDSLQCAELEMALQSEFPNYSIPTGIAMTKNTVEELDTYLMSCVVACEINNKDDDAYLGHVPLSPQQRGLVFMSELEPLTRAQFNEPVVFAMNAAIFDERRFSMVLNTLVMRHSVLRTKYYANGQTILSGTEAFFTCRKSSLDPHIFVKAPIDIKSSSMHVMVCYSAGRVVVCLVFHHIAVDGHSINIITREIGALYSGQKLTLPRKQYADYARHAANLNHNERLAKWREKLNCREFQLLPTDKSRTAKRTYNGGSIQKQIPTALQNSLRRLRQAANCTNFCIFTAVYKFLIYKTTGILDFPIGFPSTLRTKEHADTVGCFVNMVPLVEALDPSCTMVQYLSRLSAATAEAKSADVPLDVLVSDLSIERDDNVSPLFQVLLVLDKVQPPSPENDIVLLDCSTQFAKYEQTWYFRTDGKSINICVEYNRDLFRPRTIEDLVDRFLFVLSTFEKLSPDCRLKDIAIVKQIELGSILKKRSANMGDISKATVLEMFRKNLSTTSFISFRGERMSYEGLDEE</sequence>
<dbReference type="InterPro" id="IPR023213">
    <property type="entry name" value="CAT-like_dom_sf"/>
</dbReference>
<dbReference type="SUPFAM" id="SSF47336">
    <property type="entry name" value="ACP-like"/>
    <property type="match status" value="1"/>
</dbReference>